<gene>
    <name evidence="1" type="ORF">AVEN_265578_1</name>
</gene>
<dbReference type="Proteomes" id="UP000499080">
    <property type="component" value="Unassembled WGS sequence"/>
</dbReference>
<dbReference type="EMBL" id="BGPR01052747">
    <property type="protein sequence ID" value="GBO29582.1"/>
    <property type="molecule type" value="Genomic_DNA"/>
</dbReference>
<reference evidence="1 2" key="1">
    <citation type="journal article" date="2019" name="Sci. Rep.">
        <title>Orb-weaving spider Araneus ventricosus genome elucidates the spidroin gene catalogue.</title>
        <authorList>
            <person name="Kono N."/>
            <person name="Nakamura H."/>
            <person name="Ohtoshi R."/>
            <person name="Moran D.A.P."/>
            <person name="Shinohara A."/>
            <person name="Yoshida Y."/>
            <person name="Fujiwara M."/>
            <person name="Mori M."/>
            <person name="Tomita M."/>
            <person name="Arakawa K."/>
        </authorList>
    </citation>
    <scope>NUCLEOTIDE SEQUENCE [LARGE SCALE GENOMIC DNA]</scope>
</reference>
<organism evidence="1 2">
    <name type="scientific">Araneus ventricosus</name>
    <name type="common">Orbweaver spider</name>
    <name type="synonym">Epeira ventricosa</name>
    <dbReference type="NCBI Taxonomy" id="182803"/>
    <lineage>
        <taxon>Eukaryota</taxon>
        <taxon>Metazoa</taxon>
        <taxon>Ecdysozoa</taxon>
        <taxon>Arthropoda</taxon>
        <taxon>Chelicerata</taxon>
        <taxon>Arachnida</taxon>
        <taxon>Araneae</taxon>
        <taxon>Araneomorphae</taxon>
        <taxon>Entelegynae</taxon>
        <taxon>Araneoidea</taxon>
        <taxon>Araneidae</taxon>
        <taxon>Araneus</taxon>
    </lineage>
</organism>
<sequence>MENEGLFKNVQEKHVAQVTGTIPLIQISNTNSQQFTSNHSNGTFNSAELTGFPARTADETPKSFQSINTPLGSKLGPFILSLIGRDITWNHLVHSNVSPLLIQISRKGLHILESSICRQNGRQGQGSRPDRFQSFHTYPCETLFPTIRLERQESDIAFL</sequence>
<evidence type="ECO:0000313" key="2">
    <source>
        <dbReference type="Proteomes" id="UP000499080"/>
    </source>
</evidence>
<name>A0A4Y2VXZ0_ARAVE</name>
<proteinExistence type="predicted"/>
<keyword evidence="2" id="KW-1185">Reference proteome</keyword>
<protein>
    <submittedName>
        <fullName evidence="1">Uncharacterized protein</fullName>
    </submittedName>
</protein>
<dbReference type="AlphaFoldDB" id="A0A4Y2VXZ0"/>
<comment type="caution">
    <text evidence="1">The sequence shown here is derived from an EMBL/GenBank/DDBJ whole genome shotgun (WGS) entry which is preliminary data.</text>
</comment>
<evidence type="ECO:0000313" key="1">
    <source>
        <dbReference type="EMBL" id="GBO29582.1"/>
    </source>
</evidence>
<accession>A0A4Y2VXZ0</accession>